<dbReference type="Gene3D" id="3.90.550.10">
    <property type="entry name" value="Spore Coat Polysaccharide Biosynthesis Protein SpsA, Chain A"/>
    <property type="match status" value="1"/>
</dbReference>
<keyword evidence="1" id="KW-0328">Glycosyltransferase</keyword>
<dbReference type="AlphaFoldDB" id="A0A1M5YMW8"/>
<evidence type="ECO:0000256" key="1">
    <source>
        <dbReference type="ARBA" id="ARBA00022676"/>
    </source>
</evidence>
<feature type="domain" description="Glycosyltransferase 2-like" evidence="3">
    <location>
        <begin position="7"/>
        <end position="125"/>
    </location>
</feature>
<evidence type="ECO:0000259" key="3">
    <source>
        <dbReference type="Pfam" id="PF00535"/>
    </source>
</evidence>
<dbReference type="InterPro" id="IPR001173">
    <property type="entry name" value="Glyco_trans_2-like"/>
</dbReference>
<keyword evidence="2 4" id="KW-0808">Transferase</keyword>
<dbReference type="CDD" id="cd00761">
    <property type="entry name" value="Glyco_tranf_GTA_type"/>
    <property type="match status" value="1"/>
</dbReference>
<dbReference type="GeneID" id="89511968"/>
<protein>
    <submittedName>
        <fullName evidence="4">Glycosyl transferase family 2</fullName>
    </submittedName>
</protein>
<dbReference type="GO" id="GO:0016757">
    <property type="term" value="F:glycosyltransferase activity"/>
    <property type="evidence" value="ECO:0007669"/>
    <property type="project" value="UniProtKB-KW"/>
</dbReference>
<dbReference type="Proteomes" id="UP000184278">
    <property type="component" value="Unassembled WGS sequence"/>
</dbReference>
<evidence type="ECO:0000256" key="2">
    <source>
        <dbReference type="ARBA" id="ARBA00022679"/>
    </source>
</evidence>
<proteinExistence type="predicted"/>
<dbReference type="OrthoDB" id="396512at2"/>
<reference evidence="5" key="1">
    <citation type="submission" date="2016-11" db="EMBL/GenBank/DDBJ databases">
        <authorList>
            <person name="Varghese N."/>
            <person name="Submissions S."/>
        </authorList>
    </citation>
    <scope>NUCLEOTIDE SEQUENCE [LARGE SCALE GENOMIC DNA]</scope>
    <source>
        <strain evidence="5">DSM 3071</strain>
    </source>
</reference>
<sequence>MRKRVYVIVPAYNANKYIGGCLDSILKQSYQNLSVIVVDDASTDNTLDIIRHYSATDSRVICISSEINAGAASSRNKALSYVENQDKNSFICFVDADDYIHPDYLQILIDKQFDSKADIVWCQPCNTTKKYNETVFEAVTTKPSHDKIIPAKDLLLKEEYRIMYSMVWGKLFDARLWDNVRFPEDLRYYEDGATTFKAIYNADMVLITDAKLYYYYYSQNSATRGSSSIEKCDCGIATSLEKIDFYTRHNEKELLQMTYVGYANTILKNIRESDVIGSKEYKSKMRKAYKDIYLKAVRCNNIGIDQKIKFIIYRFFPDLQKYYISLKMVLLKRIKKHE</sequence>
<dbReference type="Pfam" id="PF00535">
    <property type="entry name" value="Glycos_transf_2"/>
    <property type="match status" value="1"/>
</dbReference>
<dbReference type="EMBL" id="FQXK01000012">
    <property type="protein sequence ID" value="SHI13164.1"/>
    <property type="molecule type" value="Genomic_DNA"/>
</dbReference>
<evidence type="ECO:0000313" key="4">
    <source>
        <dbReference type="EMBL" id="SHI13164.1"/>
    </source>
</evidence>
<keyword evidence="5" id="KW-1185">Reference proteome</keyword>
<organism evidence="4 5">
    <name type="scientific">Butyrivibrio fibrisolvens DSM 3071</name>
    <dbReference type="NCBI Taxonomy" id="1121131"/>
    <lineage>
        <taxon>Bacteria</taxon>
        <taxon>Bacillati</taxon>
        <taxon>Bacillota</taxon>
        <taxon>Clostridia</taxon>
        <taxon>Lachnospirales</taxon>
        <taxon>Lachnospiraceae</taxon>
        <taxon>Butyrivibrio</taxon>
    </lineage>
</organism>
<gene>
    <name evidence="4" type="ORF">SAMN02745229_01594</name>
</gene>
<accession>A0A1M5YMW8</accession>
<name>A0A1M5YMW8_BUTFI</name>
<dbReference type="InterPro" id="IPR029044">
    <property type="entry name" value="Nucleotide-diphossugar_trans"/>
</dbReference>
<dbReference type="PANTHER" id="PTHR22916">
    <property type="entry name" value="GLYCOSYLTRANSFERASE"/>
    <property type="match status" value="1"/>
</dbReference>
<dbReference type="STRING" id="1121131.SAMN02745229_01594"/>
<evidence type="ECO:0000313" key="5">
    <source>
        <dbReference type="Proteomes" id="UP000184278"/>
    </source>
</evidence>
<dbReference type="PANTHER" id="PTHR22916:SF51">
    <property type="entry name" value="GLYCOSYLTRANSFERASE EPSH-RELATED"/>
    <property type="match status" value="1"/>
</dbReference>
<dbReference type="SUPFAM" id="SSF53448">
    <property type="entry name" value="Nucleotide-diphospho-sugar transferases"/>
    <property type="match status" value="1"/>
</dbReference>
<dbReference type="RefSeq" id="WP_073386857.1">
    <property type="nucleotide sequence ID" value="NZ_FQXK01000012.1"/>
</dbReference>